<keyword evidence="3" id="KW-1185">Reference proteome</keyword>
<evidence type="ECO:0000259" key="1">
    <source>
        <dbReference type="Pfam" id="PF26451"/>
    </source>
</evidence>
<dbReference type="OrthoDB" id="206507at2157"/>
<dbReference type="InterPro" id="IPR058443">
    <property type="entry name" value="DUF8130"/>
</dbReference>
<dbReference type="STRING" id="1407499.HHUB_2621"/>
<dbReference type="AlphaFoldDB" id="A0A0U5HUQ5"/>
<name>A0A0U5HUQ5_9EURY</name>
<dbReference type="GeneID" id="26659254"/>
<reference evidence="3" key="1">
    <citation type="journal article" date="2016" name="Environ. Microbiol.">
        <title>The complete genome of a viable archaeum isolated from 123-million-year-old rock salt.</title>
        <authorList>
            <person name="Jaakkola S.T."/>
            <person name="Pfeiffer F."/>
            <person name="Ravantti J.J."/>
            <person name="Guo Q."/>
            <person name="Liu Y."/>
            <person name="Chen X."/>
            <person name="Ma H."/>
            <person name="Yang C."/>
            <person name="Oksanen H.M."/>
            <person name="Bamford D.H."/>
        </authorList>
    </citation>
    <scope>NUCLEOTIDE SEQUENCE</scope>
    <source>
        <strain evidence="3">JI20-1</strain>
    </source>
</reference>
<proteinExistence type="predicted"/>
<dbReference type="KEGG" id="hhb:Hhub_2621"/>
<evidence type="ECO:0000313" key="2">
    <source>
        <dbReference type="EMBL" id="CQH57880.1"/>
    </source>
</evidence>
<dbReference type="Proteomes" id="UP000066737">
    <property type="component" value="Chromosome I"/>
</dbReference>
<dbReference type="EMBL" id="LN831302">
    <property type="protein sequence ID" value="CQH57880.1"/>
    <property type="molecule type" value="Genomic_DNA"/>
</dbReference>
<protein>
    <recommendedName>
        <fullName evidence="1">DUF8130 domain-containing protein</fullName>
    </recommendedName>
</protein>
<accession>A0A0U5HUQ5</accession>
<gene>
    <name evidence="2" type="ORF">HHUB_2621</name>
</gene>
<dbReference type="PROSITE" id="PS51257">
    <property type="entry name" value="PROKAR_LIPOPROTEIN"/>
    <property type="match status" value="1"/>
</dbReference>
<organism evidence="2 3">
    <name type="scientific">Halobacterium hubeiense</name>
    <dbReference type="NCBI Taxonomy" id="1407499"/>
    <lineage>
        <taxon>Archaea</taxon>
        <taxon>Methanobacteriati</taxon>
        <taxon>Methanobacteriota</taxon>
        <taxon>Stenosarchaea group</taxon>
        <taxon>Halobacteria</taxon>
        <taxon>Halobacteriales</taxon>
        <taxon>Halobacteriaceae</taxon>
        <taxon>Halobacterium</taxon>
    </lineage>
</organism>
<sequence length="190" mass="20532">MNRRTYLGTLAAAALAGCTGAPAGDTPDDTSDFPYTLTNVQTDDPPVENATIDVTVTAQFTTDHPARLEVAFTNDADDARTFTFGSLVPWDAIRGTREDGEATLLLSPDAGVTPEEPSDDCWQATDGVALPAVMREETLDPGETASREFHVLAAHDSEECHPTGTYRFEDDNYLGEGWRFSLNVVSEVET</sequence>
<dbReference type="Pfam" id="PF26451">
    <property type="entry name" value="DUF8130"/>
    <property type="match status" value="1"/>
</dbReference>
<feature type="domain" description="DUF8130" evidence="1">
    <location>
        <begin position="1"/>
        <end position="79"/>
    </location>
</feature>
<evidence type="ECO:0000313" key="3">
    <source>
        <dbReference type="Proteomes" id="UP000066737"/>
    </source>
</evidence>
<dbReference type="RefSeq" id="WP_059057052.1">
    <property type="nucleotide sequence ID" value="NZ_CEML01000001.1"/>
</dbReference>